<feature type="transmembrane region" description="Helical" evidence="1">
    <location>
        <begin position="125"/>
        <end position="143"/>
    </location>
</feature>
<name>A0A6J8EBK1_MYTCO</name>
<dbReference type="OrthoDB" id="6116039at2759"/>
<organism evidence="2 3">
    <name type="scientific">Mytilus coruscus</name>
    <name type="common">Sea mussel</name>
    <dbReference type="NCBI Taxonomy" id="42192"/>
    <lineage>
        <taxon>Eukaryota</taxon>
        <taxon>Metazoa</taxon>
        <taxon>Spiralia</taxon>
        <taxon>Lophotrochozoa</taxon>
        <taxon>Mollusca</taxon>
        <taxon>Bivalvia</taxon>
        <taxon>Autobranchia</taxon>
        <taxon>Pteriomorphia</taxon>
        <taxon>Mytilida</taxon>
        <taxon>Mytiloidea</taxon>
        <taxon>Mytilidae</taxon>
        <taxon>Mytilinae</taxon>
        <taxon>Mytilus</taxon>
    </lineage>
</organism>
<dbReference type="AlphaFoldDB" id="A0A6J8EBK1"/>
<keyword evidence="3" id="KW-1185">Reference proteome</keyword>
<keyword evidence="1" id="KW-1133">Transmembrane helix</keyword>
<evidence type="ECO:0000313" key="3">
    <source>
        <dbReference type="Proteomes" id="UP000507470"/>
    </source>
</evidence>
<dbReference type="EMBL" id="CACVKT020008726">
    <property type="protein sequence ID" value="CAC5416965.1"/>
    <property type="molecule type" value="Genomic_DNA"/>
</dbReference>
<evidence type="ECO:0000313" key="2">
    <source>
        <dbReference type="EMBL" id="CAC5416965.1"/>
    </source>
</evidence>
<reference evidence="2 3" key="1">
    <citation type="submission" date="2020-06" db="EMBL/GenBank/DDBJ databases">
        <authorList>
            <person name="Li R."/>
            <person name="Bekaert M."/>
        </authorList>
    </citation>
    <scope>NUCLEOTIDE SEQUENCE [LARGE SCALE GENOMIC DNA]</scope>
    <source>
        <strain evidence="3">wild</strain>
    </source>
</reference>
<evidence type="ECO:0000256" key="1">
    <source>
        <dbReference type="SAM" id="Phobius"/>
    </source>
</evidence>
<feature type="transmembrane region" description="Helical" evidence="1">
    <location>
        <begin position="169"/>
        <end position="191"/>
    </location>
</feature>
<keyword evidence="1" id="KW-0472">Membrane</keyword>
<proteinExistence type="predicted"/>
<keyword evidence="1" id="KW-0812">Transmembrane</keyword>
<dbReference type="Proteomes" id="UP000507470">
    <property type="component" value="Unassembled WGS sequence"/>
</dbReference>
<sequence>MWQEVKHIYLGFEKRQCNLKISQNNCTMASTVQTDRENHVEKQPLHENQELNRTAETDQNQVIVSLLESHEENHAPEIPSYAMEPAYQNTLQNPYRETTVTVPHLIRKVPEEDLTPRPFKSFNQILIFTYLSVIFCMCIGAYANKNAWKAKIHLGKGLYGLAQKRATRAVYMSYVSFVSGILIFIIIILSVTL</sequence>
<accession>A0A6J8EBK1</accession>
<protein>
    <submittedName>
        <fullName evidence="2">Uncharacterized protein</fullName>
    </submittedName>
</protein>
<gene>
    <name evidence="2" type="ORF">MCOR_49533</name>
</gene>